<name>A0A0K0Y377_9RHOB</name>
<dbReference type="PROSITE" id="PS51257">
    <property type="entry name" value="PROKAR_LIPOPROTEIN"/>
    <property type="match status" value="1"/>
</dbReference>
<dbReference type="STRING" id="1458307.OSB_08590"/>
<gene>
    <name evidence="1" type="ORF">OSB_08590</name>
</gene>
<evidence type="ECO:0000313" key="2">
    <source>
        <dbReference type="Proteomes" id="UP000067444"/>
    </source>
</evidence>
<dbReference type="KEGG" id="otm:OSB_08590"/>
<keyword evidence="2" id="KW-1185">Reference proteome</keyword>
<sequence length="110" mass="11287">MKRVIVGFGLMMALVGCDEIALPGVAGVASPTAAASSGGGGGFREYLVLGSTMSFEECRSRGGIIIRDAGSPMIACDPRVRREPVPANEFDHPGSPVPQAVEQVAEAVEG</sequence>
<dbReference type="RefSeq" id="WP_049833811.1">
    <property type="nucleotide sequence ID" value="NZ_CP012160.1"/>
</dbReference>
<dbReference type="Proteomes" id="UP000067444">
    <property type="component" value="Chromosome"/>
</dbReference>
<organism evidence="1 2">
    <name type="scientific">Octadecabacter temperatus</name>
    <dbReference type="NCBI Taxonomy" id="1458307"/>
    <lineage>
        <taxon>Bacteria</taxon>
        <taxon>Pseudomonadati</taxon>
        <taxon>Pseudomonadota</taxon>
        <taxon>Alphaproteobacteria</taxon>
        <taxon>Rhodobacterales</taxon>
        <taxon>Roseobacteraceae</taxon>
        <taxon>Octadecabacter</taxon>
    </lineage>
</organism>
<evidence type="ECO:0000313" key="1">
    <source>
        <dbReference type="EMBL" id="AKS45418.1"/>
    </source>
</evidence>
<reference evidence="1 2" key="1">
    <citation type="journal article" date="2015" name="Genome Announc.">
        <title>Closed Genome Sequence of Octadecabacter temperatus SB1, the First Mesophilic Species of the Genus Octadecabacter.</title>
        <authorList>
            <person name="Voget S."/>
            <person name="Billerbeck S."/>
            <person name="Simon M."/>
            <person name="Daniel R."/>
        </authorList>
    </citation>
    <scope>NUCLEOTIDE SEQUENCE [LARGE SCALE GENOMIC DNA]</scope>
    <source>
        <strain evidence="1 2">SB1</strain>
    </source>
</reference>
<accession>A0A0K0Y377</accession>
<dbReference type="OrthoDB" id="7652215at2"/>
<protein>
    <submittedName>
        <fullName evidence="1">Uncharacterized protein</fullName>
    </submittedName>
</protein>
<proteinExistence type="predicted"/>
<dbReference type="EMBL" id="CP012160">
    <property type="protein sequence ID" value="AKS45418.1"/>
    <property type="molecule type" value="Genomic_DNA"/>
</dbReference>
<dbReference type="AlphaFoldDB" id="A0A0K0Y377"/>